<name>A0A814ZMX4_9BILA</name>
<feature type="compositionally biased region" description="Polar residues" evidence="1">
    <location>
        <begin position="736"/>
        <end position="761"/>
    </location>
</feature>
<feature type="compositionally biased region" description="Polar residues" evidence="1">
    <location>
        <begin position="288"/>
        <end position="336"/>
    </location>
</feature>
<feature type="region of interest" description="Disordered" evidence="1">
    <location>
        <begin position="126"/>
        <end position="158"/>
    </location>
</feature>
<gene>
    <name evidence="3" type="ORF">GPM918_LOCUS25789</name>
    <name evidence="2" type="ORF">OVA965_LOCUS7124</name>
    <name evidence="5" type="ORF">SRO942_LOCUS25833</name>
    <name evidence="4" type="ORF">TMI583_LOCUS7120</name>
</gene>
<feature type="compositionally biased region" description="Basic and acidic residues" evidence="1">
    <location>
        <begin position="536"/>
        <end position="545"/>
    </location>
</feature>
<dbReference type="EMBL" id="CAJNOQ010010131">
    <property type="protein sequence ID" value="CAF1243786.1"/>
    <property type="molecule type" value="Genomic_DNA"/>
</dbReference>
<feature type="compositionally biased region" description="Basic and acidic residues" evidence="1">
    <location>
        <begin position="1208"/>
        <end position="1224"/>
    </location>
</feature>
<feature type="compositionally biased region" description="Polar residues" evidence="1">
    <location>
        <begin position="1025"/>
        <end position="1035"/>
    </location>
</feature>
<feature type="compositionally biased region" description="Polar residues" evidence="1">
    <location>
        <begin position="612"/>
        <end position="644"/>
    </location>
</feature>
<feature type="compositionally biased region" description="Polar residues" evidence="1">
    <location>
        <begin position="842"/>
        <end position="869"/>
    </location>
</feature>
<dbReference type="EMBL" id="CAJOBC010011496">
    <property type="protein sequence ID" value="CAF4008363.1"/>
    <property type="molecule type" value="Genomic_DNA"/>
</dbReference>
<feature type="region of interest" description="Disordered" evidence="1">
    <location>
        <begin position="172"/>
        <end position="244"/>
    </location>
</feature>
<feature type="compositionally biased region" description="Polar residues" evidence="1">
    <location>
        <begin position="492"/>
        <end position="535"/>
    </location>
</feature>
<feature type="compositionally biased region" description="Basic and acidic residues" evidence="1">
    <location>
        <begin position="721"/>
        <end position="735"/>
    </location>
</feature>
<feature type="compositionally biased region" description="Polar residues" evidence="1">
    <location>
        <begin position="382"/>
        <end position="396"/>
    </location>
</feature>
<feature type="region of interest" description="Disordered" evidence="1">
    <location>
        <begin position="1400"/>
        <end position="1419"/>
    </location>
</feature>
<feature type="compositionally biased region" description="Polar residues" evidence="1">
    <location>
        <begin position="134"/>
        <end position="143"/>
    </location>
</feature>
<feature type="compositionally biased region" description="Polar residues" evidence="1">
    <location>
        <begin position="892"/>
        <end position="917"/>
    </location>
</feature>
<feature type="region of interest" description="Disordered" evidence="1">
    <location>
        <begin position="1008"/>
        <end position="1116"/>
    </location>
</feature>
<protein>
    <submittedName>
        <fullName evidence="3">Uncharacterized protein</fullName>
    </submittedName>
</protein>
<feature type="compositionally biased region" description="Polar residues" evidence="1">
    <location>
        <begin position="348"/>
        <end position="366"/>
    </location>
</feature>
<dbReference type="Proteomes" id="UP000677228">
    <property type="component" value="Unassembled WGS sequence"/>
</dbReference>
<dbReference type="EMBL" id="CAJOBA010002229">
    <property type="protein sequence ID" value="CAF3635885.1"/>
    <property type="molecule type" value="Genomic_DNA"/>
</dbReference>
<feature type="compositionally biased region" description="Polar residues" evidence="1">
    <location>
        <begin position="1058"/>
        <end position="1072"/>
    </location>
</feature>
<dbReference type="Proteomes" id="UP000663829">
    <property type="component" value="Unassembled WGS sequence"/>
</dbReference>
<feature type="compositionally biased region" description="Polar residues" evidence="1">
    <location>
        <begin position="546"/>
        <end position="568"/>
    </location>
</feature>
<organism evidence="3 6">
    <name type="scientific">Didymodactylos carnosus</name>
    <dbReference type="NCBI Taxonomy" id="1234261"/>
    <lineage>
        <taxon>Eukaryota</taxon>
        <taxon>Metazoa</taxon>
        <taxon>Spiralia</taxon>
        <taxon>Gnathifera</taxon>
        <taxon>Rotifera</taxon>
        <taxon>Eurotatoria</taxon>
        <taxon>Bdelloidea</taxon>
        <taxon>Philodinida</taxon>
        <taxon>Philodinidae</taxon>
        <taxon>Didymodactylos</taxon>
    </lineage>
</organism>
<reference evidence="3" key="1">
    <citation type="submission" date="2021-02" db="EMBL/GenBank/DDBJ databases">
        <authorList>
            <person name="Nowell W R."/>
        </authorList>
    </citation>
    <scope>NUCLEOTIDE SEQUENCE</scope>
</reference>
<dbReference type="Proteomes" id="UP000682733">
    <property type="component" value="Unassembled WGS sequence"/>
</dbReference>
<accession>A0A814ZMX4</accession>
<feature type="compositionally biased region" description="Polar residues" evidence="1">
    <location>
        <begin position="231"/>
        <end position="244"/>
    </location>
</feature>
<evidence type="ECO:0000313" key="6">
    <source>
        <dbReference type="Proteomes" id="UP000663829"/>
    </source>
</evidence>
<evidence type="ECO:0000313" key="5">
    <source>
        <dbReference type="EMBL" id="CAF4008363.1"/>
    </source>
</evidence>
<feature type="compositionally biased region" description="Basic and acidic residues" evidence="1">
    <location>
        <begin position="1240"/>
        <end position="1251"/>
    </location>
</feature>
<sequence length="1455" mass="162701">MDQPTVPSDDAANVSQDNRSASAKANDGSITSAVNDSYFPTSKSSTLDPVPITYSNIAQLEKSDYSLNPEGDFNNEIQQNMRTVIEVSKHPAIPGHPTTPVTAYTTDTLPSSRKTSVHFINDEAPLANGEDQHSSSPPSTTLDQTRRRLSEVRASSEPVIASDEKRFILPLKSTTIQGNESSSSDDYFGMQPTSPRKDNLQKTEKSLEDGKQQSSTGSGLNESTHFETTTKQRTLSAASKKSLQIDAESTQLIENRSISPKSTNDVQSRGVFEISTNASPINVEDRTSPQLSSTQHPISPASDDQTIYAQQNNASSGGSTPQLKEEPITTNLSHPKSATEQRNKVPSRATSPQQTNDESTIRSDPQSVADEDPHKTRPPTVSPQQASDEVLATSNRSRPESGVDNETLKTPSHVTNPQQQEPDRISYASQRTEFVLDSDTRDFIKIGEQLQVPDIESLNTDSGTNRLVDPLRGTTPVEKDEQPVDSVKQHTRTSSQANTQQKQSDNDQSTPAVRQTSPGDVSNPQQTKTFVSSESTSKHSIEDRQSPTPGTSTPINDKNMPTNGTITPRNDKNENVSRTLTTTQKLLLLNPADDSSRLSEREKHPNGEDSLAQEQTVSQHSRTPSNASTHRQQLLDNASGSRRGSNQDKKTHSRTPSNLSSRDEQIKTPTTLTSPKKETPHSRTLSSMSNEKVIDGDIVQSSERKQSFPHTQKLAPSGSRRTSEIKMKSKQEERLSQSSSRKTSVVETPTSRKTSVVQQQDIRSRPTINRDATKSDRTNHHTPSVSSRKELPPSDANNHSVDQHQASQASSSMGHSRKEPLIKRHERKSTTNGEGGKAYDETSVQPFSESRQQKSSVMTVKQRPSITTDSDYDARKLPQAHQQQNQEKRSSTTRNNPTLDQKRLNNTRQKPISSVAQKENIRQRPNRTQNLETPTSDDDQHLPAHIRAVKIPQLNLDEITDNRPQSPSTQQIAERNQLQERKQTKKKSEHVLGDAQKKVDHILHLKKSRSSSADSHIPLADGHSVGSTSGNNSGFDNKRKTHPKKHDVATGIDRDFQRYQQKQRNLSSNRELLSTEAVRTIKPRSERRRTEQLAASGAESDTTAVIHKTSKSYEDNKTPVNINVTVVVRKVEGEEDSPTAEVVVEKSSAKTKSSRVKKIEQTLDNTTPLKPAFDLQDNNKKKSENEQHKKDELSHQPLFDHVQKPSKSPREEQHKPSVDEETKRPQSIQQKPHGALDLYTHQHEDERHTQSDSEQFITTKQQKRRRPKRISRTTQTYEKVFKVIMKEEQQHLRYTSDTEKQIQTRKSELRPRKTLPKKHFPLYLSADTFRVEDLIPRQFHQSRRSLSKSSTLIRSFSPQSGKLLILRPTLPFHHSDAVNVHRVCLQYAIDLQPAKNQLSTISDGNKRNQNMNNNSSFPVFSTHTKSAIKRTDNSKTSLPAIENDQNTSHRRNGGV</sequence>
<evidence type="ECO:0000313" key="4">
    <source>
        <dbReference type="EMBL" id="CAF3635885.1"/>
    </source>
</evidence>
<evidence type="ECO:0000313" key="3">
    <source>
        <dbReference type="EMBL" id="CAF1243786.1"/>
    </source>
</evidence>
<evidence type="ECO:0000313" key="2">
    <source>
        <dbReference type="EMBL" id="CAF0850638.1"/>
    </source>
</evidence>
<dbReference type="EMBL" id="CAJNOK010002229">
    <property type="protein sequence ID" value="CAF0850638.1"/>
    <property type="molecule type" value="Genomic_DNA"/>
</dbReference>
<feature type="region of interest" description="Disordered" evidence="1">
    <location>
        <begin position="1133"/>
        <end position="1274"/>
    </location>
</feature>
<feature type="compositionally biased region" description="Low complexity" evidence="1">
    <location>
        <begin position="579"/>
        <end position="589"/>
    </location>
</feature>
<evidence type="ECO:0000256" key="1">
    <source>
        <dbReference type="SAM" id="MobiDB-lite"/>
    </source>
</evidence>
<feature type="compositionally biased region" description="Basic and acidic residues" evidence="1">
    <location>
        <begin position="1177"/>
        <end position="1194"/>
    </location>
</feature>
<feature type="region of interest" description="Disordered" evidence="1">
    <location>
        <begin position="1"/>
        <end position="50"/>
    </location>
</feature>
<feature type="compositionally biased region" description="Basic and acidic residues" evidence="1">
    <location>
        <begin position="195"/>
        <end position="211"/>
    </location>
</feature>
<feature type="region of interest" description="Disordered" evidence="1">
    <location>
        <begin position="1424"/>
        <end position="1455"/>
    </location>
</feature>
<comment type="caution">
    <text evidence="3">The sequence shown here is derived from an EMBL/GenBank/DDBJ whole genome shotgun (WGS) entry which is preliminary data.</text>
</comment>
<dbReference type="Proteomes" id="UP000681722">
    <property type="component" value="Unassembled WGS sequence"/>
</dbReference>
<feature type="compositionally biased region" description="Polar residues" evidence="1">
    <location>
        <begin position="13"/>
        <end position="50"/>
    </location>
</feature>
<feature type="compositionally biased region" description="Basic and acidic residues" evidence="1">
    <location>
        <begin position="1046"/>
        <end position="1057"/>
    </location>
</feature>
<feature type="region of interest" description="Disordered" evidence="1">
    <location>
        <begin position="454"/>
        <end position="995"/>
    </location>
</feature>
<keyword evidence="6" id="KW-1185">Reference proteome</keyword>
<feature type="compositionally biased region" description="Polar residues" evidence="1">
    <location>
        <begin position="795"/>
        <end position="814"/>
    </location>
</feature>
<feature type="compositionally biased region" description="Polar residues" evidence="1">
    <location>
        <begin position="172"/>
        <end position="185"/>
    </location>
</feature>
<feature type="compositionally biased region" description="Polar residues" evidence="1">
    <location>
        <begin position="962"/>
        <end position="976"/>
    </location>
</feature>
<dbReference type="OrthoDB" id="10049847at2759"/>
<feature type="region of interest" description="Disordered" evidence="1">
    <location>
        <begin position="277"/>
        <end position="429"/>
    </location>
</feature>
<feature type="compositionally biased region" description="Polar residues" evidence="1">
    <location>
        <begin position="212"/>
        <end position="223"/>
    </location>
</feature>
<feature type="compositionally biased region" description="Basic and acidic residues" evidence="1">
    <location>
        <begin position="594"/>
        <end position="607"/>
    </location>
</feature>
<feature type="compositionally biased region" description="Basic residues" evidence="1">
    <location>
        <begin position="1261"/>
        <end position="1271"/>
    </location>
</feature>
<proteinExistence type="predicted"/>
<feature type="compositionally biased region" description="Polar residues" evidence="1">
    <location>
        <begin position="408"/>
        <end position="420"/>
    </location>
</feature>